<keyword evidence="2" id="KW-1185">Reference proteome</keyword>
<comment type="caution">
    <text evidence="1">The sequence shown here is derived from an EMBL/GenBank/DDBJ whole genome shotgun (WGS) entry which is preliminary data.</text>
</comment>
<organism evidence="1 2">
    <name type="scientific">Pseudomonas azotoformans</name>
    <dbReference type="NCBI Taxonomy" id="47878"/>
    <lineage>
        <taxon>Bacteria</taxon>
        <taxon>Pseudomonadati</taxon>
        <taxon>Pseudomonadota</taxon>
        <taxon>Gammaproteobacteria</taxon>
        <taxon>Pseudomonadales</taxon>
        <taxon>Pseudomonadaceae</taxon>
        <taxon>Pseudomonas</taxon>
    </lineage>
</organism>
<reference evidence="1 2" key="1">
    <citation type="submission" date="2016-10" db="EMBL/GenBank/DDBJ databases">
        <title>Pseudomonas lactis sp. nov. and Pseudomonas paralactis sp. nov., isolated from bovine raw milk.</title>
        <authorList>
            <person name="Von Neubeck M."/>
            <person name="Huptas C."/>
            <person name="Glueck C."/>
            <person name="Krewinkel M."/>
            <person name="Stoeckel M."/>
            <person name="Stressler T."/>
            <person name="Fischer L."/>
            <person name="Hinrichs J."/>
            <person name="Scherer S."/>
            <person name="Wenning M."/>
        </authorList>
    </citation>
    <scope>NUCLEOTIDE SEQUENCE [LARGE SCALE GENOMIC DNA]</scope>
    <source>
        <strain evidence="1 2">DSM 18862</strain>
    </source>
</reference>
<dbReference type="Proteomes" id="UP000188559">
    <property type="component" value="Unassembled WGS sequence"/>
</dbReference>
<evidence type="ECO:0000313" key="2">
    <source>
        <dbReference type="Proteomes" id="UP000188559"/>
    </source>
</evidence>
<evidence type="ECO:0000313" key="1">
    <source>
        <dbReference type="EMBL" id="ONH44584.1"/>
    </source>
</evidence>
<accession>A0A1V2JGW4</accession>
<dbReference type="EMBL" id="MNPV01000004">
    <property type="protein sequence ID" value="ONH44584.1"/>
    <property type="molecule type" value="Genomic_DNA"/>
</dbReference>
<sequence>MGAVVRFKIKRQVIGVHAAVTRHHHDAQWVVMDDSVQLFQALFGKVIRNVHGEHSFWREENP</sequence>
<name>A0A1V2JGW4_PSEAZ</name>
<dbReference type="AlphaFoldDB" id="A0A1V2JGW4"/>
<protein>
    <submittedName>
        <fullName evidence="1">Uncharacterized protein</fullName>
    </submittedName>
</protein>
<gene>
    <name evidence="1" type="ORF">BLL37_14750</name>
</gene>
<proteinExistence type="predicted"/>